<dbReference type="InterPro" id="IPR051610">
    <property type="entry name" value="GPI/OXD"/>
</dbReference>
<dbReference type="InterPro" id="IPR011051">
    <property type="entry name" value="RmlC_Cupin_sf"/>
</dbReference>
<dbReference type="AlphaFoldDB" id="A0A8J7WFS7"/>
<name>A0A8J7WFS7_9RHOB</name>
<keyword evidence="1" id="KW-0479">Metal-binding</keyword>
<dbReference type="Gene3D" id="2.60.120.10">
    <property type="entry name" value="Jelly Rolls"/>
    <property type="match status" value="1"/>
</dbReference>
<evidence type="ECO:0000313" key="3">
    <source>
        <dbReference type="EMBL" id="MBS0125564.1"/>
    </source>
</evidence>
<dbReference type="EMBL" id="JAGTUU010000006">
    <property type="protein sequence ID" value="MBS0125564.1"/>
    <property type="molecule type" value="Genomic_DNA"/>
</dbReference>
<dbReference type="PANTHER" id="PTHR35848">
    <property type="entry name" value="OXALATE-BINDING PROTEIN"/>
    <property type="match status" value="1"/>
</dbReference>
<dbReference type="Pfam" id="PF07883">
    <property type="entry name" value="Cupin_2"/>
    <property type="match status" value="1"/>
</dbReference>
<dbReference type="InterPro" id="IPR013096">
    <property type="entry name" value="Cupin_2"/>
</dbReference>
<protein>
    <submittedName>
        <fullName evidence="3">Cupin domain-containing protein</fullName>
    </submittedName>
</protein>
<organism evidence="3 4">
    <name type="scientific">Thetidibacter halocola</name>
    <dbReference type="NCBI Taxonomy" id="2827239"/>
    <lineage>
        <taxon>Bacteria</taxon>
        <taxon>Pseudomonadati</taxon>
        <taxon>Pseudomonadota</taxon>
        <taxon>Alphaproteobacteria</taxon>
        <taxon>Rhodobacterales</taxon>
        <taxon>Roseobacteraceae</taxon>
        <taxon>Thetidibacter</taxon>
    </lineage>
</organism>
<dbReference type="PANTHER" id="PTHR35848:SF6">
    <property type="entry name" value="CUPIN TYPE-2 DOMAIN-CONTAINING PROTEIN"/>
    <property type="match status" value="1"/>
</dbReference>
<dbReference type="GO" id="GO:0046872">
    <property type="term" value="F:metal ion binding"/>
    <property type="evidence" value="ECO:0007669"/>
    <property type="project" value="UniProtKB-KW"/>
</dbReference>
<proteinExistence type="predicted"/>
<accession>A0A8J7WFS7</accession>
<dbReference type="Proteomes" id="UP000681356">
    <property type="component" value="Unassembled WGS sequence"/>
</dbReference>
<gene>
    <name evidence="3" type="ORF">KB874_15870</name>
</gene>
<reference evidence="3" key="1">
    <citation type="submission" date="2021-04" db="EMBL/GenBank/DDBJ databases">
        <authorList>
            <person name="Yoon J."/>
        </authorList>
    </citation>
    <scope>NUCLEOTIDE SEQUENCE</scope>
    <source>
        <strain evidence="3">KMU-90</strain>
    </source>
</reference>
<sequence length="155" mass="16542">MRRPAMDMILAAEMVAVMAKMPVVANADHAPLEGGEDPAFGTVRWRTLFDADRTATSGMVMGVAEFGPEGTLLPHRHGPAEIYFGLAGRGTVTIDGVAHEMAPGVALFIPEDAEHGTVAGDEGLRFLYVFPRDRFSEVEYRFSAAAMMAEAGSVG</sequence>
<keyword evidence="4" id="KW-1185">Reference proteome</keyword>
<evidence type="ECO:0000259" key="2">
    <source>
        <dbReference type="Pfam" id="PF07883"/>
    </source>
</evidence>
<evidence type="ECO:0000313" key="4">
    <source>
        <dbReference type="Proteomes" id="UP000681356"/>
    </source>
</evidence>
<dbReference type="SUPFAM" id="SSF51182">
    <property type="entry name" value="RmlC-like cupins"/>
    <property type="match status" value="1"/>
</dbReference>
<comment type="caution">
    <text evidence="3">The sequence shown here is derived from an EMBL/GenBank/DDBJ whole genome shotgun (WGS) entry which is preliminary data.</text>
</comment>
<feature type="domain" description="Cupin type-2" evidence="2">
    <location>
        <begin position="63"/>
        <end position="130"/>
    </location>
</feature>
<dbReference type="InterPro" id="IPR014710">
    <property type="entry name" value="RmlC-like_jellyroll"/>
</dbReference>
<evidence type="ECO:0000256" key="1">
    <source>
        <dbReference type="ARBA" id="ARBA00022723"/>
    </source>
</evidence>